<dbReference type="AlphaFoldDB" id="A0A328CAD3"/>
<dbReference type="RefSeq" id="WP_111728254.1">
    <property type="nucleotide sequence ID" value="NZ_QHKO01000001.1"/>
</dbReference>
<feature type="transmembrane region" description="Helical" evidence="2">
    <location>
        <begin position="474"/>
        <end position="496"/>
    </location>
</feature>
<name>A0A328CAD3_9DELT</name>
<accession>A0A328CAD3</accession>
<comment type="caution">
    <text evidence="4">The sequence shown here is derived from an EMBL/GenBank/DDBJ whole genome shotgun (WGS) entry which is preliminary data.</text>
</comment>
<evidence type="ECO:0000256" key="2">
    <source>
        <dbReference type="SAM" id="Phobius"/>
    </source>
</evidence>
<sequence length="512" mass="54542">MKRVTIASGARHPVGALLLSVGLLALGAPVWAEEAPDQAPAEEVAPEPAGPTPRLFMLPTDSVGGELTSIIPERVNEGTRARVAEQRGLEFLPTYRQLQERLGGGQNASAAVAEAERLYTSGIGLLAAGDSQRAAETFQRSVDMMNEHLADLLNFDVYADALANLSLAYFQTDFDLDARKLMQRYAQLRPQATLDPEKFPAELREVFAQEVDRVEKAGPGVLAVVGNVEGAQVYLDGELKGVAPARIDDVGFGHHYLVVRGGGSVWAQEVRVRGRGNEQAISVELGAPREDRAGADDDVPAYYLDLRERLRTGRFGADLSPYLVELTTRTGADFVAWIVMTRDGRGYAAAPFVYRARDGLLVQGESVGFNMEMSNLRVGVSRLATEVAAAVREMPAERAVTEVDLAPAPEPVAAAEAPGELAQGSTSGVREVVEDDSVAVRPPLPTPGPVVDDENVISPPAAMPSEGRSSTLRYLGYGGAAVLAGGAIAGTLYLILRSSASQPAAFEAEVEW</sequence>
<organism evidence="4 5">
    <name type="scientific">Lujinxingia litoralis</name>
    <dbReference type="NCBI Taxonomy" id="2211119"/>
    <lineage>
        <taxon>Bacteria</taxon>
        <taxon>Deltaproteobacteria</taxon>
        <taxon>Bradymonadales</taxon>
        <taxon>Lujinxingiaceae</taxon>
        <taxon>Lujinxingia</taxon>
    </lineage>
</organism>
<feature type="region of interest" description="Disordered" evidence="1">
    <location>
        <begin position="436"/>
        <end position="468"/>
    </location>
</feature>
<dbReference type="InterPro" id="IPR013229">
    <property type="entry name" value="PEGA"/>
</dbReference>
<dbReference type="OrthoDB" id="5484943at2"/>
<reference evidence="4 5" key="1">
    <citation type="submission" date="2018-05" db="EMBL/GenBank/DDBJ databases">
        <title>Lujinxingia marina gen. nov. sp. nov., a new facultative anaerobic member of the class Deltaproteobacteria, and proposal of Lujinxingaceae fam. nov.</title>
        <authorList>
            <person name="Li C.-M."/>
        </authorList>
    </citation>
    <scope>NUCLEOTIDE SEQUENCE [LARGE SCALE GENOMIC DNA]</scope>
    <source>
        <strain evidence="4 5">B210</strain>
    </source>
</reference>
<keyword evidence="2" id="KW-1133">Transmembrane helix</keyword>
<evidence type="ECO:0000313" key="4">
    <source>
        <dbReference type="EMBL" id="RAL25082.1"/>
    </source>
</evidence>
<gene>
    <name evidence="4" type="ORF">DL240_02385</name>
</gene>
<dbReference type="Proteomes" id="UP000249169">
    <property type="component" value="Unassembled WGS sequence"/>
</dbReference>
<proteinExistence type="predicted"/>
<keyword evidence="2" id="KW-0472">Membrane</keyword>
<protein>
    <recommendedName>
        <fullName evidence="3">PEGA domain-containing protein</fullName>
    </recommendedName>
</protein>
<dbReference type="Pfam" id="PF08308">
    <property type="entry name" value="PEGA"/>
    <property type="match status" value="1"/>
</dbReference>
<keyword evidence="5" id="KW-1185">Reference proteome</keyword>
<keyword evidence="2" id="KW-0812">Transmembrane</keyword>
<dbReference type="EMBL" id="QHKO01000001">
    <property type="protein sequence ID" value="RAL25082.1"/>
    <property type="molecule type" value="Genomic_DNA"/>
</dbReference>
<evidence type="ECO:0000313" key="5">
    <source>
        <dbReference type="Proteomes" id="UP000249169"/>
    </source>
</evidence>
<evidence type="ECO:0000259" key="3">
    <source>
        <dbReference type="Pfam" id="PF08308"/>
    </source>
</evidence>
<feature type="domain" description="PEGA" evidence="3">
    <location>
        <begin position="221"/>
        <end position="285"/>
    </location>
</feature>
<evidence type="ECO:0000256" key="1">
    <source>
        <dbReference type="SAM" id="MobiDB-lite"/>
    </source>
</evidence>